<reference evidence="16 17" key="1">
    <citation type="submission" date="2016-10" db="EMBL/GenBank/DDBJ databases">
        <authorList>
            <person name="Varghese N."/>
            <person name="Submissions S."/>
        </authorList>
    </citation>
    <scope>NUCLEOTIDE SEQUENCE [LARGE SCALE GENOMIC DNA]</scope>
    <source>
        <strain evidence="16 17">DSM 25353</strain>
    </source>
</reference>
<keyword evidence="3 12" id="KW-1134">Transmembrane beta strand</keyword>
<protein>
    <submittedName>
        <fullName evidence="16">Outer membrane receptor proteins, mostly Fe transport</fullName>
    </submittedName>
</protein>
<keyword evidence="16" id="KW-0675">Receptor</keyword>
<keyword evidence="7" id="KW-0408">Iron</keyword>
<evidence type="ECO:0000256" key="12">
    <source>
        <dbReference type="PROSITE-ProRule" id="PRU01360"/>
    </source>
</evidence>
<evidence type="ECO:0000259" key="14">
    <source>
        <dbReference type="Pfam" id="PF00593"/>
    </source>
</evidence>
<evidence type="ECO:0000256" key="8">
    <source>
        <dbReference type="ARBA" id="ARBA00023065"/>
    </source>
</evidence>
<dbReference type="PANTHER" id="PTHR32552">
    <property type="entry name" value="FERRICHROME IRON RECEPTOR-RELATED"/>
    <property type="match status" value="1"/>
</dbReference>
<sequence length="981" mass="107713">MKKKRVTNLLVYVMKITSTQLLLICLFAGFAYGRRLEAQTVLNKTITISAERVELKKVISLLQTQTGSKFIYSSHLIHADRKISCNLSKVKVKDFFEQIFKPLGITYHIDEEKILLFPATEKESLQKEPGYDKPAAEPVNIKGTVKNAAGVPLVGVTVQLTNSKYVTTTDSLGNYELKNIPSGNHTITFTYVGYLPKKQHIIADNNAMVNASLIEDLLKLDDVVVTGTGNPKKKIESSVAITTRSSRDIALQAPLNSADLLKAVPGLSAESSGGDGPGSIRVRGLPGGGYIYLGIMEDGLPILPTGYSSLPSADQYFKYDLTIKNVEAIRGGNASIITSNTPGAVINNLSYTGGSKPYGSFKLTSGLSQGLYRVDANTGGQFNKDWQYNIGGFYRTDPGIKEPSFTANQGGQLKLNITRKLGDKGYIRFFGKYLNDKVEWLLPGYYGYDKNSHLSNALPYFDNFTEVLMPFKYQFNFTIPGNKAINVDLSDGFHTKTGYSGMLFHYRTNNDWTINNNFRYQATKMSASSIIVTTPAAFKSGINYYYAGGQPLQNPSGFYTAQQIGNTKRNDKQIIDYLDFTKKAGAHNITLGAGLYVYDFNSEGVAATVNTEIKNNPSVILVGSSNVPEVKPVANTSKSGYTKFDGISNMYSAYISDLVRAGEKWNFDGGLRLDANHLSGHRAVYGGSSASTGGSGYTIDGFTPFTQDMTYWSASLGINYKLDNHTGLFARGTKTYNAFTIDDFAAVSATPSQLRKRNIYMGELGLRYAYNKLAFFTSLSYSSVNNFPLTISVPGAAPGTVIPQATFGSSRTYSWETEIIYEVLKGLTLRGMATIENAQFTSYDIVVSPDADPSIAGKPLSWKGNRPERLPATNLQLSATYNHKNLNLYANMINIGSRWSTNANTYRLDGYTEMTAGVGYTIKKKVEIRFWGSNLLNARGLTEGNVRGEQFINESTLAPGQLMLGRAILPRSFWASISYTF</sequence>
<dbReference type="InterPro" id="IPR000531">
    <property type="entry name" value="Beta-barrel_TonB"/>
</dbReference>
<keyword evidence="17" id="KW-1185">Reference proteome</keyword>
<keyword evidence="6" id="KW-0732">Signal</keyword>
<dbReference type="SUPFAM" id="SSF56935">
    <property type="entry name" value="Porins"/>
    <property type="match status" value="1"/>
</dbReference>
<dbReference type="EMBL" id="FNNO01000010">
    <property type="protein sequence ID" value="SDX18197.1"/>
    <property type="molecule type" value="Genomic_DNA"/>
</dbReference>
<evidence type="ECO:0000256" key="2">
    <source>
        <dbReference type="ARBA" id="ARBA00022448"/>
    </source>
</evidence>
<evidence type="ECO:0000256" key="13">
    <source>
        <dbReference type="RuleBase" id="RU003357"/>
    </source>
</evidence>
<name>A0A8X8LEB1_9BACT</name>
<dbReference type="InterPro" id="IPR037066">
    <property type="entry name" value="Plug_dom_sf"/>
</dbReference>
<keyword evidence="4" id="KW-0410">Iron transport</keyword>
<feature type="domain" description="TonB-dependent receptor-like beta-barrel" evidence="14">
    <location>
        <begin position="446"/>
        <end position="935"/>
    </location>
</feature>
<evidence type="ECO:0000256" key="9">
    <source>
        <dbReference type="ARBA" id="ARBA00023077"/>
    </source>
</evidence>
<dbReference type="InterPro" id="IPR036942">
    <property type="entry name" value="Beta-barrel_TonB_sf"/>
</dbReference>
<dbReference type="RefSeq" id="WP_092724299.1">
    <property type="nucleotide sequence ID" value="NZ_FNNO01000010.1"/>
</dbReference>
<comment type="caution">
    <text evidence="16">The sequence shown here is derived from an EMBL/GenBank/DDBJ whole genome shotgun (WGS) entry which is preliminary data.</text>
</comment>
<keyword evidence="2 12" id="KW-0813">Transport</keyword>
<keyword evidence="5 12" id="KW-0812">Transmembrane</keyword>
<dbReference type="Pfam" id="PF13715">
    <property type="entry name" value="CarbopepD_reg_2"/>
    <property type="match status" value="1"/>
</dbReference>
<dbReference type="GO" id="GO:0009279">
    <property type="term" value="C:cell outer membrane"/>
    <property type="evidence" value="ECO:0007669"/>
    <property type="project" value="UniProtKB-SubCell"/>
</dbReference>
<keyword evidence="11 12" id="KW-0998">Cell outer membrane</keyword>
<keyword evidence="9 13" id="KW-0798">TonB box</keyword>
<proteinExistence type="inferred from homology"/>
<dbReference type="SUPFAM" id="SSF49464">
    <property type="entry name" value="Carboxypeptidase regulatory domain-like"/>
    <property type="match status" value="1"/>
</dbReference>
<comment type="subcellular location">
    <subcellularLocation>
        <location evidence="1 12">Cell outer membrane</location>
        <topology evidence="1 12">Multi-pass membrane protein</topology>
    </subcellularLocation>
</comment>
<evidence type="ECO:0000256" key="1">
    <source>
        <dbReference type="ARBA" id="ARBA00004571"/>
    </source>
</evidence>
<keyword evidence="10 12" id="KW-0472">Membrane</keyword>
<evidence type="ECO:0000313" key="16">
    <source>
        <dbReference type="EMBL" id="SDX18197.1"/>
    </source>
</evidence>
<keyword evidence="8" id="KW-0406">Ion transport</keyword>
<evidence type="ECO:0000256" key="10">
    <source>
        <dbReference type="ARBA" id="ARBA00023136"/>
    </source>
</evidence>
<accession>A0A8X8LEB1</accession>
<comment type="similarity">
    <text evidence="12 13">Belongs to the TonB-dependent receptor family.</text>
</comment>
<organism evidence="16 17">
    <name type="scientific">Hydrobacter penzbergensis</name>
    <dbReference type="NCBI Taxonomy" id="1235997"/>
    <lineage>
        <taxon>Bacteria</taxon>
        <taxon>Pseudomonadati</taxon>
        <taxon>Bacteroidota</taxon>
        <taxon>Chitinophagia</taxon>
        <taxon>Chitinophagales</taxon>
        <taxon>Chitinophagaceae</taxon>
        <taxon>Hydrobacter</taxon>
    </lineage>
</organism>
<evidence type="ECO:0000256" key="6">
    <source>
        <dbReference type="ARBA" id="ARBA00022729"/>
    </source>
</evidence>
<dbReference type="Gene3D" id="2.170.130.10">
    <property type="entry name" value="TonB-dependent receptor, plug domain"/>
    <property type="match status" value="1"/>
</dbReference>
<evidence type="ECO:0000256" key="11">
    <source>
        <dbReference type="ARBA" id="ARBA00023237"/>
    </source>
</evidence>
<evidence type="ECO:0000259" key="15">
    <source>
        <dbReference type="Pfam" id="PF07715"/>
    </source>
</evidence>
<dbReference type="AlphaFoldDB" id="A0A8X8LEB1"/>
<dbReference type="InterPro" id="IPR039426">
    <property type="entry name" value="TonB-dep_rcpt-like"/>
</dbReference>
<evidence type="ECO:0000256" key="5">
    <source>
        <dbReference type="ARBA" id="ARBA00022692"/>
    </source>
</evidence>
<dbReference type="PROSITE" id="PS52016">
    <property type="entry name" value="TONB_DEPENDENT_REC_3"/>
    <property type="match status" value="1"/>
</dbReference>
<dbReference type="Proteomes" id="UP000198711">
    <property type="component" value="Unassembled WGS sequence"/>
</dbReference>
<dbReference type="Gene3D" id="2.60.40.1120">
    <property type="entry name" value="Carboxypeptidase-like, regulatory domain"/>
    <property type="match status" value="1"/>
</dbReference>
<evidence type="ECO:0000256" key="7">
    <source>
        <dbReference type="ARBA" id="ARBA00023004"/>
    </source>
</evidence>
<dbReference type="GO" id="GO:0015344">
    <property type="term" value="F:siderophore uptake transmembrane transporter activity"/>
    <property type="evidence" value="ECO:0007669"/>
    <property type="project" value="TreeGrafter"/>
</dbReference>
<dbReference type="Pfam" id="PF07715">
    <property type="entry name" value="Plug"/>
    <property type="match status" value="1"/>
</dbReference>
<feature type="domain" description="TonB-dependent receptor plug" evidence="15">
    <location>
        <begin position="234"/>
        <end position="345"/>
    </location>
</feature>
<gene>
    <name evidence="16" type="ORF">SAMN05444410_11066</name>
</gene>
<dbReference type="InterPro" id="IPR008969">
    <property type="entry name" value="CarboxyPept-like_regulatory"/>
</dbReference>
<dbReference type="PANTHER" id="PTHR32552:SF89">
    <property type="entry name" value="CATECHOLATE SIDEROPHORE RECEPTOR FIU"/>
    <property type="match status" value="1"/>
</dbReference>
<evidence type="ECO:0000313" key="17">
    <source>
        <dbReference type="Proteomes" id="UP000198711"/>
    </source>
</evidence>
<evidence type="ECO:0000256" key="3">
    <source>
        <dbReference type="ARBA" id="ARBA00022452"/>
    </source>
</evidence>
<dbReference type="Gene3D" id="2.40.170.20">
    <property type="entry name" value="TonB-dependent receptor, beta-barrel domain"/>
    <property type="match status" value="1"/>
</dbReference>
<dbReference type="InterPro" id="IPR012910">
    <property type="entry name" value="Plug_dom"/>
</dbReference>
<dbReference type="Pfam" id="PF00593">
    <property type="entry name" value="TonB_dep_Rec_b-barrel"/>
    <property type="match status" value="1"/>
</dbReference>
<evidence type="ECO:0000256" key="4">
    <source>
        <dbReference type="ARBA" id="ARBA00022496"/>
    </source>
</evidence>